<sequence length="129" mass="15430">MCPKYSNSLVRTFKILYLFEFYGMSLFSISEYIWCSYCSEKLPKFNIKKVVLHCKTCVSMVRLGDQYRFVCLMCSYHTINSEHFKRHVRKHTGDKPFKCKFCNFRSSRKDTTVQHVRIKHGSDEFEVLL</sequence>
<evidence type="ECO:0000256" key="1">
    <source>
        <dbReference type="ARBA" id="ARBA00022723"/>
    </source>
</evidence>
<organism evidence="8">
    <name type="scientific">Cacopsylla melanoneura</name>
    <dbReference type="NCBI Taxonomy" id="428564"/>
    <lineage>
        <taxon>Eukaryota</taxon>
        <taxon>Metazoa</taxon>
        <taxon>Ecdysozoa</taxon>
        <taxon>Arthropoda</taxon>
        <taxon>Hexapoda</taxon>
        <taxon>Insecta</taxon>
        <taxon>Pterygota</taxon>
        <taxon>Neoptera</taxon>
        <taxon>Paraneoptera</taxon>
        <taxon>Hemiptera</taxon>
        <taxon>Sternorrhyncha</taxon>
        <taxon>Psylloidea</taxon>
        <taxon>Psyllidae</taxon>
        <taxon>Psyllinae</taxon>
        <taxon>Cacopsylla</taxon>
    </lineage>
</organism>
<dbReference type="AlphaFoldDB" id="A0A8D8X5Y4"/>
<accession>A0A8D8X5Y4</accession>
<dbReference type="Gene3D" id="3.30.160.60">
    <property type="entry name" value="Classic Zinc Finger"/>
    <property type="match status" value="2"/>
</dbReference>
<dbReference type="PANTHER" id="PTHR24403">
    <property type="entry name" value="ZINC FINGER PROTEIN"/>
    <property type="match status" value="1"/>
</dbReference>
<dbReference type="GO" id="GO:0008270">
    <property type="term" value="F:zinc ion binding"/>
    <property type="evidence" value="ECO:0007669"/>
    <property type="project" value="UniProtKB-KW"/>
</dbReference>
<keyword evidence="6" id="KW-0812">Transmembrane</keyword>
<evidence type="ECO:0000256" key="5">
    <source>
        <dbReference type="PROSITE-ProRule" id="PRU00042"/>
    </source>
</evidence>
<dbReference type="GO" id="GO:0045944">
    <property type="term" value="P:positive regulation of transcription by RNA polymerase II"/>
    <property type="evidence" value="ECO:0007669"/>
    <property type="project" value="TreeGrafter"/>
</dbReference>
<dbReference type="PROSITE" id="PS50157">
    <property type="entry name" value="ZINC_FINGER_C2H2_2"/>
    <property type="match status" value="1"/>
</dbReference>
<evidence type="ECO:0000256" key="2">
    <source>
        <dbReference type="ARBA" id="ARBA00022737"/>
    </source>
</evidence>
<dbReference type="SMART" id="SM00355">
    <property type="entry name" value="ZnF_C2H2"/>
    <property type="match status" value="2"/>
</dbReference>
<keyword evidence="2" id="KW-0677">Repeat</keyword>
<dbReference type="InterPro" id="IPR013087">
    <property type="entry name" value="Znf_C2H2_type"/>
</dbReference>
<feature type="transmembrane region" description="Helical" evidence="6">
    <location>
        <begin position="15"/>
        <end position="34"/>
    </location>
</feature>
<feature type="domain" description="C2H2-type" evidence="7">
    <location>
        <begin position="69"/>
        <end position="96"/>
    </location>
</feature>
<dbReference type="InterPro" id="IPR036236">
    <property type="entry name" value="Znf_C2H2_sf"/>
</dbReference>
<dbReference type="SUPFAM" id="SSF57667">
    <property type="entry name" value="beta-beta-alpha zinc fingers"/>
    <property type="match status" value="1"/>
</dbReference>
<dbReference type="InterPro" id="IPR050688">
    <property type="entry name" value="Zinc_finger/UBP_domain"/>
</dbReference>
<evidence type="ECO:0000256" key="4">
    <source>
        <dbReference type="ARBA" id="ARBA00022833"/>
    </source>
</evidence>
<proteinExistence type="predicted"/>
<evidence type="ECO:0000313" key="8">
    <source>
        <dbReference type="EMBL" id="CAG6682835.1"/>
    </source>
</evidence>
<keyword evidence="1" id="KW-0479">Metal-binding</keyword>
<keyword evidence="3 5" id="KW-0863">Zinc-finger</keyword>
<reference evidence="8" key="1">
    <citation type="submission" date="2021-05" db="EMBL/GenBank/DDBJ databases">
        <authorList>
            <person name="Alioto T."/>
            <person name="Alioto T."/>
            <person name="Gomez Garrido J."/>
        </authorList>
    </citation>
    <scope>NUCLEOTIDE SEQUENCE</scope>
</reference>
<name>A0A8D8X5Y4_9HEMI</name>
<evidence type="ECO:0000256" key="6">
    <source>
        <dbReference type="SAM" id="Phobius"/>
    </source>
</evidence>
<keyword evidence="6" id="KW-0472">Membrane</keyword>
<protein>
    <submittedName>
        <fullName evidence="8">Zinc finger protein 64 homolog, isoforms 1 and 2</fullName>
    </submittedName>
</protein>
<keyword evidence="6" id="KW-1133">Transmembrane helix</keyword>
<dbReference type="GO" id="GO:0005634">
    <property type="term" value="C:nucleus"/>
    <property type="evidence" value="ECO:0007669"/>
    <property type="project" value="TreeGrafter"/>
</dbReference>
<dbReference type="PANTHER" id="PTHR24403:SF100">
    <property type="entry name" value="C2H2-TYPE DOMAIN-CONTAINING PROTEIN"/>
    <property type="match status" value="1"/>
</dbReference>
<evidence type="ECO:0000259" key="7">
    <source>
        <dbReference type="PROSITE" id="PS50157"/>
    </source>
</evidence>
<evidence type="ECO:0000256" key="3">
    <source>
        <dbReference type="ARBA" id="ARBA00022771"/>
    </source>
</evidence>
<dbReference type="EMBL" id="HBUF01260855">
    <property type="protein sequence ID" value="CAG6682835.1"/>
    <property type="molecule type" value="Transcribed_RNA"/>
</dbReference>
<keyword evidence="4" id="KW-0862">Zinc</keyword>